<dbReference type="EC" id="2.7.11.1" evidence="1"/>
<evidence type="ECO:0000313" key="13">
    <source>
        <dbReference type="Proteomes" id="UP000644756"/>
    </source>
</evidence>
<evidence type="ECO:0000256" key="10">
    <source>
        <dbReference type="SAM" id="Phobius"/>
    </source>
</evidence>
<keyword evidence="10" id="KW-1133">Transmembrane helix</keyword>
<keyword evidence="4 9" id="KW-0547">Nucleotide-binding</keyword>
<dbReference type="PROSITE" id="PS50011">
    <property type="entry name" value="PROTEIN_KINASE_DOM"/>
    <property type="match status" value="1"/>
</dbReference>
<sequence length="308" mass="34748">MATSFDPGLSPGMVITGKWKQGSYRIDRLLGEGANGKVYLVEHHRGQYALKVGSDAVDLQSEVNVLQSLALQTKGSAESFLVEVDDFQHPDGRTYPFYVMRYVRGMLLADYLEREGSDWFPLVGFHLLGKLANLHEAGWVFGDLKMENVLVADYGRSQLVDYGGVTAVGKSVRQFTEIYDRGYWSAGSRKADAGYDLFSFAVLFIQLFERRRFSQLVHTLLPQNRVPEELLKLVRTNTTLSPLEEWFSRAFAGEFASTREAAAAWQLQLHQSGIKRRSAPAPRWMKRLFIASALLLTITIILMIRVGM</sequence>
<comment type="catalytic activity">
    <reaction evidence="8">
        <text>L-seryl-[protein] + ATP = O-phospho-L-seryl-[protein] + ADP + H(+)</text>
        <dbReference type="Rhea" id="RHEA:17989"/>
        <dbReference type="Rhea" id="RHEA-COMP:9863"/>
        <dbReference type="Rhea" id="RHEA-COMP:11604"/>
        <dbReference type="ChEBI" id="CHEBI:15378"/>
        <dbReference type="ChEBI" id="CHEBI:29999"/>
        <dbReference type="ChEBI" id="CHEBI:30616"/>
        <dbReference type="ChEBI" id="CHEBI:83421"/>
        <dbReference type="ChEBI" id="CHEBI:456216"/>
        <dbReference type="EC" id="2.7.11.1"/>
    </reaction>
</comment>
<feature type="transmembrane region" description="Helical" evidence="10">
    <location>
        <begin position="284"/>
        <end position="304"/>
    </location>
</feature>
<evidence type="ECO:0000256" key="8">
    <source>
        <dbReference type="ARBA" id="ARBA00048679"/>
    </source>
</evidence>
<reference evidence="12" key="1">
    <citation type="journal article" date="2014" name="Int. J. Syst. Evol. Microbiol.">
        <title>Complete genome sequence of Corynebacterium casei LMG S-19264T (=DSM 44701T), isolated from a smear-ripened cheese.</title>
        <authorList>
            <consortium name="US DOE Joint Genome Institute (JGI-PGF)"/>
            <person name="Walter F."/>
            <person name="Albersmeier A."/>
            <person name="Kalinowski J."/>
            <person name="Ruckert C."/>
        </authorList>
    </citation>
    <scope>NUCLEOTIDE SEQUENCE</scope>
    <source>
        <strain evidence="12">CGMCC 1.12987</strain>
    </source>
</reference>
<gene>
    <name evidence="12" type="ORF">GCM10010916_46640</name>
</gene>
<dbReference type="RefSeq" id="WP_188533493.1">
    <property type="nucleotide sequence ID" value="NZ_BMGR01000021.1"/>
</dbReference>
<keyword evidence="10" id="KW-0472">Membrane</keyword>
<evidence type="ECO:0000256" key="3">
    <source>
        <dbReference type="ARBA" id="ARBA00022679"/>
    </source>
</evidence>
<evidence type="ECO:0000256" key="6">
    <source>
        <dbReference type="ARBA" id="ARBA00022840"/>
    </source>
</evidence>
<dbReference type="InterPro" id="IPR000719">
    <property type="entry name" value="Prot_kinase_dom"/>
</dbReference>
<dbReference type="AlphaFoldDB" id="A0A917LHR2"/>
<comment type="catalytic activity">
    <reaction evidence="7">
        <text>L-threonyl-[protein] + ATP = O-phospho-L-threonyl-[protein] + ADP + H(+)</text>
        <dbReference type="Rhea" id="RHEA:46608"/>
        <dbReference type="Rhea" id="RHEA-COMP:11060"/>
        <dbReference type="Rhea" id="RHEA-COMP:11605"/>
        <dbReference type="ChEBI" id="CHEBI:15378"/>
        <dbReference type="ChEBI" id="CHEBI:30013"/>
        <dbReference type="ChEBI" id="CHEBI:30616"/>
        <dbReference type="ChEBI" id="CHEBI:61977"/>
        <dbReference type="ChEBI" id="CHEBI:456216"/>
        <dbReference type="EC" id="2.7.11.1"/>
    </reaction>
</comment>
<dbReference type="Proteomes" id="UP000644756">
    <property type="component" value="Unassembled WGS sequence"/>
</dbReference>
<feature type="binding site" evidence="9">
    <location>
        <position position="51"/>
    </location>
    <ligand>
        <name>ATP</name>
        <dbReference type="ChEBI" id="CHEBI:30616"/>
    </ligand>
</feature>
<evidence type="ECO:0000256" key="4">
    <source>
        <dbReference type="ARBA" id="ARBA00022741"/>
    </source>
</evidence>
<dbReference type="GO" id="GO:0005524">
    <property type="term" value="F:ATP binding"/>
    <property type="evidence" value="ECO:0007669"/>
    <property type="project" value="UniProtKB-UniRule"/>
</dbReference>
<dbReference type="Gene3D" id="1.10.510.10">
    <property type="entry name" value="Transferase(Phosphotransferase) domain 1"/>
    <property type="match status" value="1"/>
</dbReference>
<dbReference type="InterPro" id="IPR017441">
    <property type="entry name" value="Protein_kinase_ATP_BS"/>
</dbReference>
<dbReference type="InterPro" id="IPR050236">
    <property type="entry name" value="Ser_Thr_kinase_AGC"/>
</dbReference>
<dbReference type="SMART" id="SM00220">
    <property type="entry name" value="S_TKc"/>
    <property type="match status" value="1"/>
</dbReference>
<dbReference type="GO" id="GO:0004674">
    <property type="term" value="F:protein serine/threonine kinase activity"/>
    <property type="evidence" value="ECO:0007669"/>
    <property type="project" value="UniProtKB-KW"/>
</dbReference>
<feature type="domain" description="Protein kinase" evidence="11">
    <location>
        <begin position="24"/>
        <end position="290"/>
    </location>
</feature>
<name>A0A917LHR2_9BACL</name>
<keyword evidence="10" id="KW-0812">Transmembrane</keyword>
<evidence type="ECO:0000259" key="11">
    <source>
        <dbReference type="PROSITE" id="PS50011"/>
    </source>
</evidence>
<evidence type="ECO:0000256" key="9">
    <source>
        <dbReference type="PROSITE-ProRule" id="PRU10141"/>
    </source>
</evidence>
<reference evidence="12" key="2">
    <citation type="submission" date="2020-09" db="EMBL/GenBank/DDBJ databases">
        <authorList>
            <person name="Sun Q."/>
            <person name="Zhou Y."/>
        </authorList>
    </citation>
    <scope>NUCLEOTIDE SEQUENCE</scope>
    <source>
        <strain evidence="12">CGMCC 1.12987</strain>
    </source>
</reference>
<dbReference type="EMBL" id="BMGR01000021">
    <property type="protein sequence ID" value="GGG24823.1"/>
    <property type="molecule type" value="Genomic_DNA"/>
</dbReference>
<keyword evidence="5" id="KW-0418">Kinase</keyword>
<dbReference type="PROSITE" id="PS00107">
    <property type="entry name" value="PROTEIN_KINASE_ATP"/>
    <property type="match status" value="1"/>
</dbReference>
<evidence type="ECO:0000313" key="12">
    <source>
        <dbReference type="EMBL" id="GGG24823.1"/>
    </source>
</evidence>
<keyword evidence="3" id="KW-0808">Transferase</keyword>
<keyword evidence="6 9" id="KW-0067">ATP-binding</keyword>
<evidence type="ECO:0000256" key="7">
    <source>
        <dbReference type="ARBA" id="ARBA00047899"/>
    </source>
</evidence>
<protein>
    <recommendedName>
        <fullName evidence="1">non-specific serine/threonine protein kinase</fullName>
        <ecNumber evidence="1">2.7.11.1</ecNumber>
    </recommendedName>
</protein>
<dbReference type="Gene3D" id="3.30.200.20">
    <property type="entry name" value="Phosphorylase Kinase, domain 1"/>
    <property type="match status" value="1"/>
</dbReference>
<keyword evidence="2" id="KW-0723">Serine/threonine-protein kinase</keyword>
<proteinExistence type="predicted"/>
<comment type="caution">
    <text evidence="12">The sequence shown here is derived from an EMBL/GenBank/DDBJ whole genome shotgun (WGS) entry which is preliminary data.</text>
</comment>
<organism evidence="12 13">
    <name type="scientific">Paenibacillus abyssi</name>
    <dbReference type="NCBI Taxonomy" id="1340531"/>
    <lineage>
        <taxon>Bacteria</taxon>
        <taxon>Bacillati</taxon>
        <taxon>Bacillota</taxon>
        <taxon>Bacilli</taxon>
        <taxon>Bacillales</taxon>
        <taxon>Paenibacillaceae</taxon>
        <taxon>Paenibacillus</taxon>
    </lineage>
</organism>
<dbReference type="InterPro" id="IPR011009">
    <property type="entry name" value="Kinase-like_dom_sf"/>
</dbReference>
<evidence type="ECO:0000256" key="1">
    <source>
        <dbReference type="ARBA" id="ARBA00012513"/>
    </source>
</evidence>
<dbReference type="PANTHER" id="PTHR24356">
    <property type="entry name" value="SERINE/THREONINE-PROTEIN KINASE"/>
    <property type="match status" value="1"/>
</dbReference>
<accession>A0A917LHR2</accession>
<evidence type="ECO:0000256" key="2">
    <source>
        <dbReference type="ARBA" id="ARBA00022527"/>
    </source>
</evidence>
<keyword evidence="13" id="KW-1185">Reference proteome</keyword>
<evidence type="ECO:0000256" key="5">
    <source>
        <dbReference type="ARBA" id="ARBA00022777"/>
    </source>
</evidence>
<dbReference type="Pfam" id="PF00069">
    <property type="entry name" value="Pkinase"/>
    <property type="match status" value="1"/>
</dbReference>
<dbReference type="SUPFAM" id="SSF56112">
    <property type="entry name" value="Protein kinase-like (PK-like)"/>
    <property type="match status" value="1"/>
</dbReference>